<accession>A0A254UAN5</accession>
<name>A0A254UAN5_ASPNG</name>
<evidence type="ECO:0000313" key="2">
    <source>
        <dbReference type="EMBL" id="TPR07819.1"/>
    </source>
</evidence>
<dbReference type="EMBL" id="NKJJ02000007">
    <property type="protein sequence ID" value="TPR07819.1"/>
    <property type="molecule type" value="Genomic_DNA"/>
</dbReference>
<dbReference type="VEuPathDB" id="FungiDB:M747DRAFT_109033"/>
<dbReference type="InterPro" id="IPR046896">
    <property type="entry name" value="Cup1-like_N"/>
</dbReference>
<evidence type="ECO:0000313" key="3">
    <source>
        <dbReference type="Proteomes" id="UP000197666"/>
    </source>
</evidence>
<comment type="caution">
    <text evidence="2">The sequence shown here is derived from an EMBL/GenBank/DDBJ whole genome shotgun (WGS) entry which is preliminary data.</text>
</comment>
<reference evidence="3" key="1">
    <citation type="submission" date="2018-10" db="EMBL/GenBank/DDBJ databases">
        <title>FDA dAtabase for Regulatory Grade micrObial Sequences (FDA-ARGOS): Supporting development and validation of Infectious Disease Dx tests.</title>
        <authorList>
            <person name="Kerrigan L."/>
            <person name="Tallon L."/>
            <person name="Sadzewicz L."/>
            <person name="Sengamalay N."/>
            <person name="Ott S."/>
            <person name="Godinez A."/>
            <person name="Nagaraj S."/>
            <person name="Vavikolanu K."/>
            <person name="Nadendla S."/>
            <person name="George J."/>
            <person name="Sichtig H."/>
        </authorList>
    </citation>
    <scope>NUCLEOTIDE SEQUENCE [LARGE SCALE GENOMIC DNA]</scope>
    <source>
        <strain evidence="3">FDAARGOS_311</strain>
    </source>
</reference>
<dbReference type="Pfam" id="PF20263">
    <property type="entry name" value="LYRM2-like"/>
    <property type="match status" value="1"/>
</dbReference>
<dbReference type="eggNOG" id="ENOG502S9TZ">
    <property type="taxonomic scope" value="Eukaryota"/>
</dbReference>
<gene>
    <name evidence="2" type="ORF">CAN33_0015745</name>
</gene>
<proteinExistence type="predicted"/>
<dbReference type="Proteomes" id="UP000197666">
    <property type="component" value="Unassembled WGS sequence"/>
</dbReference>
<organism evidence="2 3">
    <name type="scientific">Aspergillus niger</name>
    <dbReference type="NCBI Taxonomy" id="5061"/>
    <lineage>
        <taxon>Eukaryota</taxon>
        <taxon>Fungi</taxon>
        <taxon>Dikarya</taxon>
        <taxon>Ascomycota</taxon>
        <taxon>Pezizomycotina</taxon>
        <taxon>Eurotiomycetes</taxon>
        <taxon>Eurotiomycetidae</taxon>
        <taxon>Eurotiales</taxon>
        <taxon>Aspergillaceae</taxon>
        <taxon>Aspergillus</taxon>
        <taxon>Aspergillus subgen. Circumdati</taxon>
    </lineage>
</organism>
<feature type="domain" description="LYR motif-containing protein Cup1-like N-terminal" evidence="1">
    <location>
        <begin position="14"/>
        <end position="99"/>
    </location>
</feature>
<sequence>MSAIQIPPETWRHLLRSLLRECTYLPDPVARVTFHTQILQRFRRYTQKKETDQHRLLLLRKSATHQLSLLKRANEGYTKPLEKVLQQAYGRRGRRRQELIQALVTPADAVDALNAADAQTVAQEAPGMFEDGWRPPSVMVDLLKAQNRNSMITTLNAGYYTKQVEPVIPAENIWGKPLAPSRRRNIRRKWYNQTLQNLFPPLPDSELKVLEGLMSGTIPWAPPKRRKAVGASSVPVETTLDAGFLTEGPQKGDTFEDYVDGRPHNITRRFMQRLWKRISCLVPRVNWDTRSGKPAFTWDVLYSRPKLALKLDESTASKLFAGIDANGRIIKEQPKEATG</sequence>
<dbReference type="VEuPathDB" id="FungiDB:An07g02280"/>
<dbReference type="AlphaFoldDB" id="A0A254UAN5"/>
<dbReference type="CDD" id="cd20273">
    <property type="entry name" value="Complex1_LYR_unchar"/>
    <property type="match status" value="1"/>
</dbReference>
<dbReference type="VEuPathDB" id="FungiDB:ATCC64974_44870"/>
<protein>
    <recommendedName>
        <fullName evidence="1">LYR motif-containing protein Cup1-like N-terminal domain-containing protein</fullName>
    </recommendedName>
</protein>
<dbReference type="VEuPathDB" id="FungiDB:ASPNIDRAFT2_1183959"/>
<evidence type="ECO:0000259" key="1">
    <source>
        <dbReference type="Pfam" id="PF20263"/>
    </source>
</evidence>